<dbReference type="Proteomes" id="UP000740557">
    <property type="component" value="Unassembled WGS sequence"/>
</dbReference>
<gene>
    <name evidence="1" type="ORF">KC980_03225</name>
</gene>
<comment type="caution">
    <text evidence="1">The sequence shown here is derived from an EMBL/GenBank/DDBJ whole genome shotgun (WGS) entry which is preliminary data.</text>
</comment>
<accession>A0A955EE80</accession>
<reference evidence="1" key="2">
    <citation type="journal article" date="2021" name="Microbiome">
        <title>Successional dynamics and alternative stable states in a saline activated sludge microbial community over 9 years.</title>
        <authorList>
            <person name="Wang Y."/>
            <person name="Ye J."/>
            <person name="Ju F."/>
            <person name="Liu L."/>
            <person name="Boyd J.A."/>
            <person name="Deng Y."/>
            <person name="Parks D.H."/>
            <person name="Jiang X."/>
            <person name="Yin X."/>
            <person name="Woodcroft B.J."/>
            <person name="Tyson G.W."/>
            <person name="Hugenholtz P."/>
            <person name="Polz M.F."/>
            <person name="Zhang T."/>
        </authorList>
    </citation>
    <scope>NUCLEOTIDE SEQUENCE</scope>
    <source>
        <strain evidence="1">HKST-UBA79</strain>
    </source>
</reference>
<organism evidence="1 2">
    <name type="scientific">candidate division WWE3 bacterium</name>
    <dbReference type="NCBI Taxonomy" id="2053526"/>
    <lineage>
        <taxon>Bacteria</taxon>
        <taxon>Katanobacteria</taxon>
    </lineage>
</organism>
<dbReference type="AlphaFoldDB" id="A0A955EE80"/>
<evidence type="ECO:0000313" key="2">
    <source>
        <dbReference type="Proteomes" id="UP000740557"/>
    </source>
</evidence>
<sequence length="230" mass="26259">MAETFLENGVVHTEGDHSLLQAPIVQWETPDEEFEALRKGFSSYMRAVDEPLAAGYYLVHITPEGHLFAGVRQNELQDVQVPRAARLETYIAAVNGHGEIQISKVHRTWQEVEVPQRPRQNRHFATLELINDKWGDFFEEELITPHSEILRSLEKTAPGVWAALQDGRYADVRGYYPIYTEGEQARIAPKAKKHLQDIMQITGIKAFLQIKSDGSTEYFEIREDTPAKTN</sequence>
<evidence type="ECO:0000313" key="1">
    <source>
        <dbReference type="EMBL" id="MCA9308499.1"/>
    </source>
</evidence>
<proteinExistence type="predicted"/>
<reference evidence="1" key="1">
    <citation type="submission" date="2020-04" db="EMBL/GenBank/DDBJ databases">
        <authorList>
            <person name="Zhang T."/>
        </authorList>
    </citation>
    <scope>NUCLEOTIDE SEQUENCE</scope>
    <source>
        <strain evidence="1">HKST-UBA79</strain>
    </source>
</reference>
<name>A0A955EE80_UNCKA</name>
<dbReference type="EMBL" id="JAGQNX010000097">
    <property type="protein sequence ID" value="MCA9308499.1"/>
    <property type="molecule type" value="Genomic_DNA"/>
</dbReference>
<protein>
    <submittedName>
        <fullName evidence="1">Uncharacterized protein</fullName>
    </submittedName>
</protein>